<dbReference type="InterPro" id="IPR011234">
    <property type="entry name" value="Fumarylacetoacetase-like_C"/>
</dbReference>
<gene>
    <name evidence="4" type="ORF">CEP52_014686</name>
</gene>
<evidence type="ECO:0000313" key="4">
    <source>
        <dbReference type="EMBL" id="RSL90138.1"/>
    </source>
</evidence>
<organism evidence="4 5">
    <name type="scientific">Fusarium oligoseptatum</name>
    <dbReference type="NCBI Taxonomy" id="2604345"/>
    <lineage>
        <taxon>Eukaryota</taxon>
        <taxon>Fungi</taxon>
        <taxon>Dikarya</taxon>
        <taxon>Ascomycota</taxon>
        <taxon>Pezizomycotina</taxon>
        <taxon>Sordariomycetes</taxon>
        <taxon>Hypocreomycetidae</taxon>
        <taxon>Hypocreales</taxon>
        <taxon>Nectriaceae</taxon>
        <taxon>Fusarium</taxon>
        <taxon>Fusarium solani species complex</taxon>
    </lineage>
</organism>
<keyword evidence="5" id="KW-1185">Reference proteome</keyword>
<dbReference type="GO" id="GO:0046872">
    <property type="term" value="F:metal ion binding"/>
    <property type="evidence" value="ECO:0007669"/>
    <property type="project" value="UniProtKB-KW"/>
</dbReference>
<protein>
    <recommendedName>
        <fullName evidence="3">Fumarylacetoacetase-like C-terminal domain-containing protein</fullName>
    </recommendedName>
</protein>
<feature type="domain" description="Fumarylacetoacetase-like C-terminal" evidence="3">
    <location>
        <begin position="81"/>
        <end position="166"/>
    </location>
</feature>
<proteinExistence type="inferred from homology"/>
<name>A0A428SK35_9HYPO</name>
<accession>A0A428SK35</accession>
<reference evidence="4 5" key="1">
    <citation type="submission" date="2017-06" db="EMBL/GenBank/DDBJ databases">
        <title>Comparative genomic analysis of Ambrosia Fusariam Clade fungi.</title>
        <authorList>
            <person name="Stajich J.E."/>
            <person name="Carrillo J."/>
            <person name="Kijimoto T."/>
            <person name="Eskalen A."/>
            <person name="O'Donnell K."/>
            <person name="Kasson M."/>
        </authorList>
    </citation>
    <scope>NUCLEOTIDE SEQUENCE [LARGE SCALE GENOMIC DNA]</scope>
    <source>
        <strain evidence="4 5">NRRL62579</strain>
    </source>
</reference>
<evidence type="ECO:0000256" key="1">
    <source>
        <dbReference type="ARBA" id="ARBA00010211"/>
    </source>
</evidence>
<evidence type="ECO:0000313" key="5">
    <source>
        <dbReference type="Proteomes" id="UP000287144"/>
    </source>
</evidence>
<evidence type="ECO:0000256" key="2">
    <source>
        <dbReference type="ARBA" id="ARBA00022723"/>
    </source>
</evidence>
<evidence type="ECO:0000259" key="3">
    <source>
        <dbReference type="Pfam" id="PF01557"/>
    </source>
</evidence>
<comment type="caution">
    <text evidence="4">The sequence shown here is derived from an EMBL/GenBank/DDBJ whole genome shotgun (WGS) entry which is preliminary data.</text>
</comment>
<dbReference type="STRING" id="1325735.A0A428SK35"/>
<dbReference type="AlphaFoldDB" id="A0A428SK35"/>
<comment type="similarity">
    <text evidence="1">Belongs to the FAH family.</text>
</comment>
<dbReference type="SUPFAM" id="SSF56529">
    <property type="entry name" value="FAH"/>
    <property type="match status" value="1"/>
</dbReference>
<dbReference type="InterPro" id="IPR036663">
    <property type="entry name" value="Fumarylacetoacetase_C_sf"/>
</dbReference>
<dbReference type="Proteomes" id="UP000287144">
    <property type="component" value="Unassembled WGS sequence"/>
</dbReference>
<feature type="non-terminal residue" evidence="4">
    <location>
        <position position="166"/>
    </location>
</feature>
<dbReference type="PANTHER" id="PTHR11820:SF112">
    <property type="entry name" value="FUMARYLACETOACETATE HYDROLASE FAMILY PROTEIN (AFU_ORTHOLOGUE AFUA_1G02370)-RELATED"/>
    <property type="match status" value="1"/>
</dbReference>
<keyword evidence="2" id="KW-0479">Metal-binding</keyword>
<dbReference type="GO" id="GO:0003824">
    <property type="term" value="F:catalytic activity"/>
    <property type="evidence" value="ECO:0007669"/>
    <property type="project" value="InterPro"/>
</dbReference>
<dbReference type="PANTHER" id="PTHR11820">
    <property type="entry name" value="ACYLPYRUVASE"/>
    <property type="match status" value="1"/>
</dbReference>
<sequence length="166" mass="18034">MPATGQRWTRLVRFVAVEDGNTYSGQVDSEAYPDVGLAAWKGEKMPVNVLSGSWEDGVVTDQILHVSNLLSPIPSTQVPIVLCMGLNYRDHAAEAKMPVPETPILFIKPRNTISGPFPEPISIPRVAQDGTSDYEAELAIVMGRTGKDICPEDAMNFVLGFTCAND</sequence>
<dbReference type="EMBL" id="NKCK01000235">
    <property type="protein sequence ID" value="RSL90138.1"/>
    <property type="molecule type" value="Genomic_DNA"/>
</dbReference>
<dbReference type="Gene3D" id="3.90.850.10">
    <property type="entry name" value="Fumarylacetoacetase-like, C-terminal domain"/>
    <property type="match status" value="1"/>
</dbReference>
<dbReference type="Pfam" id="PF01557">
    <property type="entry name" value="FAA_hydrolase"/>
    <property type="match status" value="1"/>
</dbReference>